<evidence type="ECO:0000313" key="2">
    <source>
        <dbReference type="EMBL" id="MEV0970572.1"/>
    </source>
</evidence>
<evidence type="ECO:0000313" key="3">
    <source>
        <dbReference type="Proteomes" id="UP001551675"/>
    </source>
</evidence>
<sequence length="375" mass="41185">MQISVIRPHELGPGEQAEWRSMQDSQPHLASPFLSPEFTMAVGEVRDDAFVAVLTEGNETVGFFPFERHPLGVGRPIAGWVSLAQGVVHRPGAGFDPAALLRGSRLDVWEFEFLVGGQPWFAPFATVEAESVLIDVGGGYDDYLAKVKANAPRTLKMGLYRERKLGRDVGPLRVELHSADIGDLRTLMRWKSSQYRRIGRQDRFGQPWVVELVERLHASRAPGCAGLLTMLYAGDAPIAGHIGLRSGPLLAGWFPAYDAEYSKYSPGLVQHLLMAKAAAQDGITQMDWSVSKGDDYKQNLRTSGHMVGEGCVRRRSAGAALHWVRNSPVRGAKQYILDRPRLYGIADRVLRRYGNLRGKTAAQPRGEGGATESAG</sequence>
<keyword evidence="2" id="KW-0012">Acyltransferase</keyword>
<dbReference type="Proteomes" id="UP001551675">
    <property type="component" value="Unassembled WGS sequence"/>
</dbReference>
<organism evidence="2 3">
    <name type="scientific">Microtetraspora glauca</name>
    <dbReference type="NCBI Taxonomy" id="1996"/>
    <lineage>
        <taxon>Bacteria</taxon>
        <taxon>Bacillati</taxon>
        <taxon>Actinomycetota</taxon>
        <taxon>Actinomycetes</taxon>
        <taxon>Streptosporangiales</taxon>
        <taxon>Streptosporangiaceae</taxon>
        <taxon>Microtetraspora</taxon>
    </lineage>
</organism>
<dbReference type="InterPro" id="IPR016181">
    <property type="entry name" value="Acyl_CoA_acyltransferase"/>
</dbReference>
<gene>
    <name evidence="2" type="ORF">AB0I59_18205</name>
</gene>
<evidence type="ECO:0000259" key="1">
    <source>
        <dbReference type="Pfam" id="PF13480"/>
    </source>
</evidence>
<keyword evidence="3" id="KW-1185">Reference proteome</keyword>
<dbReference type="EMBL" id="JBFALK010000009">
    <property type="protein sequence ID" value="MEV0970572.1"/>
    <property type="molecule type" value="Genomic_DNA"/>
</dbReference>
<keyword evidence="2" id="KW-0808">Transferase</keyword>
<comment type="caution">
    <text evidence="2">The sequence shown here is derived from an EMBL/GenBank/DDBJ whole genome shotgun (WGS) entry which is preliminary data.</text>
</comment>
<dbReference type="Pfam" id="PF13480">
    <property type="entry name" value="Acetyltransf_6"/>
    <property type="match status" value="1"/>
</dbReference>
<reference evidence="2 3" key="1">
    <citation type="submission" date="2024-06" db="EMBL/GenBank/DDBJ databases">
        <title>The Natural Products Discovery Center: Release of the First 8490 Sequenced Strains for Exploring Actinobacteria Biosynthetic Diversity.</title>
        <authorList>
            <person name="Kalkreuter E."/>
            <person name="Kautsar S.A."/>
            <person name="Yang D."/>
            <person name="Bader C.D."/>
            <person name="Teijaro C.N."/>
            <person name="Fluegel L."/>
            <person name="Davis C.M."/>
            <person name="Simpson J.R."/>
            <person name="Lauterbach L."/>
            <person name="Steele A.D."/>
            <person name="Gui C."/>
            <person name="Meng S."/>
            <person name="Li G."/>
            <person name="Viehrig K."/>
            <person name="Ye F."/>
            <person name="Su P."/>
            <person name="Kiefer A.F."/>
            <person name="Nichols A."/>
            <person name="Cepeda A.J."/>
            <person name="Yan W."/>
            <person name="Fan B."/>
            <person name="Jiang Y."/>
            <person name="Adhikari A."/>
            <person name="Zheng C.-J."/>
            <person name="Schuster L."/>
            <person name="Cowan T.M."/>
            <person name="Smanski M.J."/>
            <person name="Chevrette M.G."/>
            <person name="De Carvalho L.P.S."/>
            <person name="Shen B."/>
        </authorList>
    </citation>
    <scope>NUCLEOTIDE SEQUENCE [LARGE SCALE GENOMIC DNA]</scope>
    <source>
        <strain evidence="2 3">NPDC050100</strain>
    </source>
</reference>
<dbReference type="GO" id="GO:0016746">
    <property type="term" value="F:acyltransferase activity"/>
    <property type="evidence" value="ECO:0007669"/>
    <property type="project" value="UniProtKB-KW"/>
</dbReference>
<feature type="domain" description="BioF2-like acetyltransferase" evidence="1">
    <location>
        <begin position="159"/>
        <end position="297"/>
    </location>
</feature>
<dbReference type="SUPFAM" id="SSF55729">
    <property type="entry name" value="Acyl-CoA N-acyltransferases (Nat)"/>
    <property type="match status" value="1"/>
</dbReference>
<dbReference type="InterPro" id="IPR038740">
    <property type="entry name" value="BioF2-like_GNAT_dom"/>
</dbReference>
<name>A0ABV3GH13_MICGL</name>
<proteinExistence type="predicted"/>
<dbReference type="RefSeq" id="WP_358134078.1">
    <property type="nucleotide sequence ID" value="NZ_JBFALK010000009.1"/>
</dbReference>
<accession>A0ABV3GH13</accession>
<protein>
    <submittedName>
        <fullName evidence="2">GNAT family N-acetyltransferase</fullName>
        <ecNumber evidence="2">2.3.1.-</ecNumber>
    </submittedName>
</protein>
<dbReference type="EC" id="2.3.1.-" evidence="2"/>